<dbReference type="InterPro" id="IPR003653">
    <property type="entry name" value="Peptidase_C48_C"/>
</dbReference>
<proteinExistence type="inferred from homology"/>
<evidence type="ECO:0000256" key="1">
    <source>
        <dbReference type="ARBA" id="ARBA00005234"/>
    </source>
</evidence>
<comment type="caution">
    <text evidence="5">The sequence shown here is derived from an EMBL/GenBank/DDBJ whole genome shotgun (WGS) entry which is preliminary data.</text>
</comment>
<dbReference type="EMBL" id="JASCZI010095717">
    <property type="protein sequence ID" value="MED6154077.1"/>
    <property type="molecule type" value="Genomic_DNA"/>
</dbReference>
<keyword evidence="3" id="KW-0378">Hydrolase</keyword>
<keyword evidence="2" id="KW-0645">Protease</keyword>
<organism evidence="5 6">
    <name type="scientific">Stylosanthes scabra</name>
    <dbReference type="NCBI Taxonomy" id="79078"/>
    <lineage>
        <taxon>Eukaryota</taxon>
        <taxon>Viridiplantae</taxon>
        <taxon>Streptophyta</taxon>
        <taxon>Embryophyta</taxon>
        <taxon>Tracheophyta</taxon>
        <taxon>Spermatophyta</taxon>
        <taxon>Magnoliopsida</taxon>
        <taxon>eudicotyledons</taxon>
        <taxon>Gunneridae</taxon>
        <taxon>Pentapetalae</taxon>
        <taxon>rosids</taxon>
        <taxon>fabids</taxon>
        <taxon>Fabales</taxon>
        <taxon>Fabaceae</taxon>
        <taxon>Papilionoideae</taxon>
        <taxon>50 kb inversion clade</taxon>
        <taxon>dalbergioids sensu lato</taxon>
        <taxon>Dalbergieae</taxon>
        <taxon>Pterocarpus clade</taxon>
        <taxon>Stylosanthes</taxon>
    </lineage>
</organism>
<sequence>MGKVETLRKIFVPVNEDNVHWYLVVFDMHEGQMLWLDSKPDPNKMETKDYNIRKMVDDTTRMRIALDLVIKPYNIKQEVILKAAGKNYKKIEEKNKNLVK</sequence>
<reference evidence="5 6" key="1">
    <citation type="journal article" date="2023" name="Plants (Basel)">
        <title>Bridging the Gap: Combining Genomics and Transcriptomics Approaches to Understand Stylosanthes scabra, an Orphan Legume from the Brazilian Caatinga.</title>
        <authorList>
            <person name="Ferreira-Neto J.R.C."/>
            <person name="da Silva M.D."/>
            <person name="Binneck E."/>
            <person name="de Melo N.F."/>
            <person name="da Silva R.H."/>
            <person name="de Melo A.L.T.M."/>
            <person name="Pandolfi V."/>
            <person name="Bustamante F.O."/>
            <person name="Brasileiro-Vidal A.C."/>
            <person name="Benko-Iseppon A.M."/>
        </authorList>
    </citation>
    <scope>NUCLEOTIDE SEQUENCE [LARGE SCALE GENOMIC DNA]</scope>
    <source>
        <tissue evidence="5">Leaves</tissue>
    </source>
</reference>
<name>A0ABU6U076_9FABA</name>
<evidence type="ECO:0000313" key="6">
    <source>
        <dbReference type="Proteomes" id="UP001341840"/>
    </source>
</evidence>
<feature type="non-terminal residue" evidence="5">
    <location>
        <position position="100"/>
    </location>
</feature>
<keyword evidence="6" id="KW-1185">Reference proteome</keyword>
<evidence type="ECO:0000256" key="3">
    <source>
        <dbReference type="ARBA" id="ARBA00022801"/>
    </source>
</evidence>
<accession>A0ABU6U076</accession>
<dbReference type="SUPFAM" id="SSF54001">
    <property type="entry name" value="Cysteine proteinases"/>
    <property type="match status" value="1"/>
</dbReference>
<comment type="similarity">
    <text evidence="1">Belongs to the peptidase C48 family.</text>
</comment>
<dbReference type="Proteomes" id="UP001341840">
    <property type="component" value="Unassembled WGS sequence"/>
</dbReference>
<dbReference type="Gene3D" id="3.40.395.10">
    <property type="entry name" value="Adenoviral Proteinase, Chain A"/>
    <property type="match status" value="1"/>
</dbReference>
<dbReference type="InterPro" id="IPR038765">
    <property type="entry name" value="Papain-like_cys_pep_sf"/>
</dbReference>
<protein>
    <recommendedName>
        <fullName evidence="4">Ubiquitin-like protease family profile domain-containing protein</fullName>
    </recommendedName>
</protein>
<dbReference type="PROSITE" id="PS50600">
    <property type="entry name" value="ULP_PROTEASE"/>
    <property type="match status" value="1"/>
</dbReference>
<evidence type="ECO:0000313" key="5">
    <source>
        <dbReference type="EMBL" id="MED6154077.1"/>
    </source>
</evidence>
<dbReference type="Pfam" id="PF02902">
    <property type="entry name" value="Peptidase_C48"/>
    <property type="match status" value="1"/>
</dbReference>
<gene>
    <name evidence="5" type="ORF">PIB30_108534</name>
</gene>
<evidence type="ECO:0000259" key="4">
    <source>
        <dbReference type="PROSITE" id="PS50600"/>
    </source>
</evidence>
<evidence type="ECO:0000256" key="2">
    <source>
        <dbReference type="ARBA" id="ARBA00022670"/>
    </source>
</evidence>
<feature type="domain" description="Ubiquitin-like protease family profile" evidence="4">
    <location>
        <begin position="1"/>
        <end position="100"/>
    </location>
</feature>